<organism evidence="9">
    <name type="scientific">Lygus hesperus</name>
    <name type="common">Western plant bug</name>
    <dbReference type="NCBI Taxonomy" id="30085"/>
    <lineage>
        <taxon>Eukaryota</taxon>
        <taxon>Metazoa</taxon>
        <taxon>Ecdysozoa</taxon>
        <taxon>Arthropoda</taxon>
        <taxon>Hexapoda</taxon>
        <taxon>Insecta</taxon>
        <taxon>Pterygota</taxon>
        <taxon>Neoptera</taxon>
        <taxon>Paraneoptera</taxon>
        <taxon>Hemiptera</taxon>
        <taxon>Heteroptera</taxon>
        <taxon>Panheteroptera</taxon>
        <taxon>Cimicomorpha</taxon>
        <taxon>Miridae</taxon>
        <taxon>Mirini</taxon>
        <taxon>Lygus</taxon>
    </lineage>
</organism>
<feature type="region of interest" description="Disordered" evidence="6">
    <location>
        <begin position="128"/>
        <end position="147"/>
    </location>
</feature>
<feature type="region of interest" description="Disordered" evidence="6">
    <location>
        <begin position="1"/>
        <end position="29"/>
    </location>
</feature>
<gene>
    <name evidence="9" type="primary">H2AX_0</name>
    <name evidence="9" type="ORF">g.931</name>
</gene>
<sequence>MSSAPPAGKGGKSGRGKAKTSKAMSRSTRAGLQFSVSRVGRYLKKGRYAARIGSGAPVYLAAVLEYLVAEVLELAGNAAKSSKRTRINPRHILLAIGRDAELSRLLGKATIANGGKFPHVEDALKKSIKKKGDEKRMMVPPSGPPAY</sequence>
<keyword evidence="5" id="KW-0539">Nucleus</keyword>
<name>A0A146LZT4_LYGHE</name>
<dbReference type="GO" id="GO:0030527">
    <property type="term" value="F:structural constituent of chromatin"/>
    <property type="evidence" value="ECO:0007669"/>
    <property type="project" value="InterPro"/>
</dbReference>
<dbReference type="InterPro" id="IPR032454">
    <property type="entry name" value="Histone_H2A_C"/>
</dbReference>
<feature type="compositionally biased region" description="Basic and acidic residues" evidence="6">
    <location>
        <begin position="128"/>
        <end position="137"/>
    </location>
</feature>
<evidence type="ECO:0000256" key="5">
    <source>
        <dbReference type="RuleBase" id="RU003767"/>
    </source>
</evidence>
<evidence type="ECO:0000259" key="8">
    <source>
        <dbReference type="Pfam" id="PF16211"/>
    </source>
</evidence>
<dbReference type="FunFam" id="1.10.20.10:FF:000093">
    <property type="entry name" value="Histone H2A"/>
    <property type="match status" value="1"/>
</dbReference>
<dbReference type="SMART" id="SM00414">
    <property type="entry name" value="H2A"/>
    <property type="match status" value="1"/>
</dbReference>
<dbReference type="GO" id="GO:0005634">
    <property type="term" value="C:nucleus"/>
    <property type="evidence" value="ECO:0007669"/>
    <property type="project" value="UniProtKB-SubCell"/>
</dbReference>
<dbReference type="GO" id="GO:0046982">
    <property type="term" value="F:protein heterodimerization activity"/>
    <property type="evidence" value="ECO:0007669"/>
    <property type="project" value="InterPro"/>
</dbReference>
<feature type="domain" description="Histone H2A C-terminal" evidence="8">
    <location>
        <begin position="101"/>
        <end position="131"/>
    </location>
</feature>
<evidence type="ECO:0000256" key="2">
    <source>
        <dbReference type="ARBA" id="ARBA00022454"/>
    </source>
</evidence>
<dbReference type="InterPro" id="IPR007125">
    <property type="entry name" value="H2A/H2B/H3"/>
</dbReference>
<dbReference type="GO" id="GO:0000786">
    <property type="term" value="C:nucleosome"/>
    <property type="evidence" value="ECO:0007669"/>
    <property type="project" value="UniProtKB-KW"/>
</dbReference>
<comment type="similarity">
    <text evidence="5">Belongs to the histone H2A family.</text>
</comment>
<comment type="subcellular location">
    <subcellularLocation>
        <location evidence="1">Chromosome</location>
    </subcellularLocation>
    <subcellularLocation>
        <location evidence="5">Nucleus</location>
    </subcellularLocation>
</comment>
<accession>A0A146LZT4</accession>
<dbReference type="SUPFAM" id="SSF47113">
    <property type="entry name" value="Histone-fold"/>
    <property type="match status" value="1"/>
</dbReference>
<evidence type="ECO:0000256" key="1">
    <source>
        <dbReference type="ARBA" id="ARBA00004286"/>
    </source>
</evidence>
<dbReference type="Pfam" id="PF00125">
    <property type="entry name" value="Histone"/>
    <property type="match status" value="1"/>
</dbReference>
<keyword evidence="3" id="KW-1017">Isopeptide bond</keyword>
<dbReference type="AlphaFoldDB" id="A0A146LZT4"/>
<feature type="domain" description="Core Histone H2A/H2B/H3" evidence="7">
    <location>
        <begin position="18"/>
        <end position="96"/>
    </location>
</feature>
<evidence type="ECO:0000256" key="4">
    <source>
        <dbReference type="ARBA" id="ARBA00023269"/>
    </source>
</evidence>
<keyword evidence="2 5" id="KW-0158">Chromosome</keyword>
<keyword evidence="5" id="KW-0238">DNA-binding</keyword>
<evidence type="ECO:0000256" key="6">
    <source>
        <dbReference type="SAM" id="MobiDB-lite"/>
    </source>
</evidence>
<dbReference type="PANTHER" id="PTHR23430">
    <property type="entry name" value="HISTONE H2A"/>
    <property type="match status" value="1"/>
</dbReference>
<dbReference type="CDD" id="cd00074">
    <property type="entry name" value="HFD_H2A"/>
    <property type="match status" value="1"/>
</dbReference>
<proteinExistence type="inferred from homology"/>
<evidence type="ECO:0000313" key="9">
    <source>
        <dbReference type="EMBL" id="JAQ12116.1"/>
    </source>
</evidence>
<dbReference type="Gene3D" id="1.10.20.10">
    <property type="entry name" value="Histone, subunit A"/>
    <property type="match status" value="1"/>
</dbReference>
<dbReference type="InterPro" id="IPR002119">
    <property type="entry name" value="Histone_H2A"/>
</dbReference>
<comment type="subunit">
    <text evidence="5">The nucleosome is a histone octamer containing two molecules each of H2A, H2B, H3 and H4 assembled in one H3-H4 heterotetramer and two H2A-H2B heterodimers. The octamer wraps approximately 147 bp of DNA.</text>
</comment>
<dbReference type="InterPro" id="IPR009072">
    <property type="entry name" value="Histone-fold"/>
</dbReference>
<evidence type="ECO:0000256" key="3">
    <source>
        <dbReference type="ARBA" id="ARBA00022499"/>
    </source>
</evidence>
<protein>
    <recommendedName>
        <fullName evidence="5">Histone H2A</fullName>
    </recommendedName>
</protein>
<evidence type="ECO:0000259" key="7">
    <source>
        <dbReference type="Pfam" id="PF00125"/>
    </source>
</evidence>
<reference evidence="9" key="1">
    <citation type="journal article" date="2016" name="Gigascience">
        <title>De novo construction of an expanded transcriptome assembly for the western tarnished plant bug, Lygus hesperus.</title>
        <authorList>
            <person name="Tassone E.E."/>
            <person name="Geib S.M."/>
            <person name="Hall B."/>
            <person name="Fabrick J.A."/>
            <person name="Brent C.S."/>
            <person name="Hull J.J."/>
        </authorList>
    </citation>
    <scope>NUCLEOTIDE SEQUENCE</scope>
</reference>
<dbReference type="Pfam" id="PF16211">
    <property type="entry name" value="Histone_H2A_C"/>
    <property type="match status" value="1"/>
</dbReference>
<dbReference type="GO" id="GO:0003677">
    <property type="term" value="F:DNA binding"/>
    <property type="evidence" value="ECO:0007669"/>
    <property type="project" value="UniProtKB-KW"/>
</dbReference>
<dbReference type="EMBL" id="GDHC01006513">
    <property type="protein sequence ID" value="JAQ12116.1"/>
    <property type="molecule type" value="Transcribed_RNA"/>
</dbReference>
<dbReference type="PRINTS" id="PR00620">
    <property type="entry name" value="HISTONEH2A"/>
</dbReference>
<keyword evidence="4 5" id="KW-0544">Nucleosome core</keyword>